<dbReference type="InterPro" id="IPR016186">
    <property type="entry name" value="C-type_lectin-like/link_sf"/>
</dbReference>
<feature type="signal peptide" evidence="2">
    <location>
        <begin position="1"/>
        <end position="17"/>
    </location>
</feature>
<name>A0A1B6I4C8_9HEMI</name>
<feature type="domain" description="C-type lectin" evidence="3">
    <location>
        <begin position="161"/>
        <end position="278"/>
    </location>
</feature>
<dbReference type="SMART" id="SM00034">
    <property type="entry name" value="CLECT"/>
    <property type="match status" value="1"/>
</dbReference>
<dbReference type="Gene3D" id="3.10.100.10">
    <property type="entry name" value="Mannose-Binding Protein A, subunit A"/>
    <property type="match status" value="1"/>
</dbReference>
<evidence type="ECO:0000256" key="1">
    <source>
        <dbReference type="ARBA" id="ARBA00023157"/>
    </source>
</evidence>
<feature type="non-terminal residue" evidence="4">
    <location>
        <position position="1"/>
    </location>
</feature>
<dbReference type="CDD" id="cd00037">
    <property type="entry name" value="CLECT"/>
    <property type="match status" value="1"/>
</dbReference>
<protein>
    <recommendedName>
        <fullName evidence="3">C-type lectin domain-containing protein</fullName>
    </recommendedName>
</protein>
<organism evidence="4">
    <name type="scientific">Homalodisca liturata</name>
    <dbReference type="NCBI Taxonomy" id="320908"/>
    <lineage>
        <taxon>Eukaryota</taxon>
        <taxon>Metazoa</taxon>
        <taxon>Ecdysozoa</taxon>
        <taxon>Arthropoda</taxon>
        <taxon>Hexapoda</taxon>
        <taxon>Insecta</taxon>
        <taxon>Pterygota</taxon>
        <taxon>Neoptera</taxon>
        <taxon>Paraneoptera</taxon>
        <taxon>Hemiptera</taxon>
        <taxon>Auchenorrhyncha</taxon>
        <taxon>Membracoidea</taxon>
        <taxon>Cicadellidae</taxon>
        <taxon>Cicadellinae</taxon>
        <taxon>Proconiini</taxon>
        <taxon>Homalodisca</taxon>
    </lineage>
</organism>
<proteinExistence type="predicted"/>
<dbReference type="PROSITE" id="PS00615">
    <property type="entry name" value="C_TYPE_LECTIN_1"/>
    <property type="match status" value="1"/>
</dbReference>
<dbReference type="SUPFAM" id="SSF56436">
    <property type="entry name" value="C-type lectin-like"/>
    <property type="match status" value="1"/>
</dbReference>
<dbReference type="InterPro" id="IPR018378">
    <property type="entry name" value="C-type_lectin_CS"/>
</dbReference>
<keyword evidence="2" id="KW-0732">Signal</keyword>
<reference evidence="4" key="1">
    <citation type="submission" date="2015-11" db="EMBL/GenBank/DDBJ databases">
        <title>De novo transcriptome assembly of four potential Pierce s Disease insect vectors from Arizona vineyards.</title>
        <authorList>
            <person name="Tassone E.E."/>
        </authorList>
    </citation>
    <scope>NUCLEOTIDE SEQUENCE</scope>
</reference>
<evidence type="ECO:0000313" key="4">
    <source>
        <dbReference type="EMBL" id="JAS81759.1"/>
    </source>
</evidence>
<accession>A0A1B6I4C8</accession>
<dbReference type="SMART" id="SM00181">
    <property type="entry name" value="EGF"/>
    <property type="match status" value="2"/>
</dbReference>
<sequence>TSLFVLCSVLTVGSVLGQNNESQLQCITNEDCSELTTCINLQCEDPCLNLCKGNCQVRAHVPYCSCKPGFAGDPFTGCNQRISALAQCETNEDCPRDRVCARKKCEDPCLGVCGYNSTCQVLDHVPYCSCRSGFYGDPFSKCNRQYRPGSWPPFPGARKRYQVEAIKTNWFGAFAQCMNHGGRLAVILTKEENDKVKEEILRSGLRPQFWLGGTDYPLGNHWTWMSTGKPFTFTDWHNNQPDNWQNRPGGEHCLEFWETESLHWNDRNCLDELYSICEYYDSDDSSYDVNWRLGEGRR</sequence>
<dbReference type="PROSITE" id="PS01186">
    <property type="entry name" value="EGF_2"/>
    <property type="match status" value="2"/>
</dbReference>
<dbReference type="InterPro" id="IPR001304">
    <property type="entry name" value="C-type_lectin-like"/>
</dbReference>
<dbReference type="Pfam" id="PF00059">
    <property type="entry name" value="Lectin_C"/>
    <property type="match status" value="1"/>
</dbReference>
<dbReference type="PANTHER" id="PTHR22963">
    <property type="entry name" value="ENDOGLIN-RELATED"/>
    <property type="match status" value="1"/>
</dbReference>
<evidence type="ECO:0000256" key="2">
    <source>
        <dbReference type="SAM" id="SignalP"/>
    </source>
</evidence>
<dbReference type="InterPro" id="IPR016187">
    <property type="entry name" value="CTDL_fold"/>
</dbReference>
<keyword evidence="1" id="KW-1015">Disulfide bond</keyword>
<feature type="chain" id="PRO_5008584751" description="C-type lectin domain-containing protein" evidence="2">
    <location>
        <begin position="18"/>
        <end position="298"/>
    </location>
</feature>
<dbReference type="InterPro" id="IPR000742">
    <property type="entry name" value="EGF"/>
</dbReference>
<evidence type="ECO:0000259" key="3">
    <source>
        <dbReference type="PROSITE" id="PS50041"/>
    </source>
</evidence>
<dbReference type="AlphaFoldDB" id="A0A1B6I4C8"/>
<gene>
    <name evidence="4" type="ORF">g.34342</name>
</gene>
<dbReference type="PANTHER" id="PTHR22963:SF39">
    <property type="entry name" value="DUMPY"/>
    <property type="match status" value="1"/>
</dbReference>
<dbReference type="PROSITE" id="PS50041">
    <property type="entry name" value="C_TYPE_LECTIN_2"/>
    <property type="match status" value="1"/>
</dbReference>
<dbReference type="EMBL" id="GECU01025947">
    <property type="protein sequence ID" value="JAS81759.1"/>
    <property type="molecule type" value="Transcribed_RNA"/>
</dbReference>